<accession>A0ABM7M6Q1</accession>
<protein>
    <recommendedName>
        <fullName evidence="1">GGDEF domain-containing protein</fullName>
    </recommendedName>
</protein>
<keyword evidence="3" id="KW-1185">Reference proteome</keyword>
<dbReference type="InterPro" id="IPR043128">
    <property type="entry name" value="Rev_trsase/Diguanyl_cyclase"/>
</dbReference>
<dbReference type="Gene3D" id="3.30.70.270">
    <property type="match status" value="1"/>
</dbReference>
<evidence type="ECO:0000313" key="3">
    <source>
        <dbReference type="Proteomes" id="UP000676967"/>
    </source>
</evidence>
<gene>
    <name evidence="2" type="ORF">Aiant_79820</name>
</gene>
<evidence type="ECO:0000313" key="2">
    <source>
        <dbReference type="EMBL" id="BCJ47325.1"/>
    </source>
</evidence>
<sequence length="73" mass="7114">MPLSAGATGPAQAVAVAYPVMDLVLVTVSVGVACLPDDVAELTRIADQALYAAKAAGRNRVVVAGAGPLPAAA</sequence>
<dbReference type="EMBL" id="AP023356">
    <property type="protein sequence ID" value="BCJ47325.1"/>
    <property type="molecule type" value="Genomic_DNA"/>
</dbReference>
<dbReference type="NCBIfam" id="TIGR00254">
    <property type="entry name" value="GGDEF"/>
    <property type="match status" value="1"/>
</dbReference>
<dbReference type="InterPro" id="IPR029787">
    <property type="entry name" value="Nucleotide_cyclase"/>
</dbReference>
<dbReference type="Proteomes" id="UP000676967">
    <property type="component" value="Chromosome"/>
</dbReference>
<proteinExistence type="predicted"/>
<dbReference type="PANTHER" id="PTHR45138:SF9">
    <property type="entry name" value="DIGUANYLATE CYCLASE DGCM-RELATED"/>
    <property type="match status" value="1"/>
</dbReference>
<dbReference type="InterPro" id="IPR000160">
    <property type="entry name" value="GGDEF_dom"/>
</dbReference>
<feature type="domain" description="GGDEF" evidence="1">
    <location>
        <begin position="25"/>
        <end position="60"/>
    </location>
</feature>
<dbReference type="InterPro" id="IPR050469">
    <property type="entry name" value="Diguanylate_Cyclase"/>
</dbReference>
<name>A0ABM7M6Q1_9ACTN</name>
<dbReference type="Pfam" id="PF00990">
    <property type="entry name" value="GGDEF"/>
    <property type="match status" value="1"/>
</dbReference>
<dbReference type="SUPFAM" id="SSF55073">
    <property type="entry name" value="Nucleotide cyclase"/>
    <property type="match status" value="1"/>
</dbReference>
<organism evidence="2 3">
    <name type="scientific">Actinoplanes ianthinogenes</name>
    <dbReference type="NCBI Taxonomy" id="122358"/>
    <lineage>
        <taxon>Bacteria</taxon>
        <taxon>Bacillati</taxon>
        <taxon>Actinomycetota</taxon>
        <taxon>Actinomycetes</taxon>
        <taxon>Micromonosporales</taxon>
        <taxon>Micromonosporaceae</taxon>
        <taxon>Actinoplanes</taxon>
    </lineage>
</organism>
<reference evidence="2 3" key="1">
    <citation type="submission" date="2020-08" db="EMBL/GenBank/DDBJ databases">
        <title>Whole genome shotgun sequence of Actinoplanes ianthinogenes NBRC 13996.</title>
        <authorList>
            <person name="Komaki H."/>
            <person name="Tamura T."/>
        </authorList>
    </citation>
    <scope>NUCLEOTIDE SEQUENCE [LARGE SCALE GENOMIC DNA]</scope>
    <source>
        <strain evidence="2 3">NBRC 13996</strain>
    </source>
</reference>
<dbReference type="PANTHER" id="PTHR45138">
    <property type="entry name" value="REGULATORY COMPONENTS OF SENSORY TRANSDUCTION SYSTEM"/>
    <property type="match status" value="1"/>
</dbReference>
<evidence type="ECO:0000259" key="1">
    <source>
        <dbReference type="Pfam" id="PF00990"/>
    </source>
</evidence>